<dbReference type="KEGG" id="cvn:111104572"/>
<proteinExistence type="predicted"/>
<evidence type="ECO:0000256" key="3">
    <source>
        <dbReference type="SAM" id="SignalP"/>
    </source>
</evidence>
<dbReference type="AlphaFoldDB" id="A0A8B8AT92"/>
<evidence type="ECO:0000256" key="2">
    <source>
        <dbReference type="SAM" id="Phobius"/>
    </source>
</evidence>
<evidence type="ECO:0000313" key="5">
    <source>
        <dbReference type="RefSeq" id="XP_022294301.1"/>
    </source>
</evidence>
<organism evidence="4 5">
    <name type="scientific">Crassostrea virginica</name>
    <name type="common">Eastern oyster</name>
    <dbReference type="NCBI Taxonomy" id="6565"/>
    <lineage>
        <taxon>Eukaryota</taxon>
        <taxon>Metazoa</taxon>
        <taxon>Spiralia</taxon>
        <taxon>Lophotrochozoa</taxon>
        <taxon>Mollusca</taxon>
        <taxon>Bivalvia</taxon>
        <taxon>Autobranchia</taxon>
        <taxon>Pteriomorphia</taxon>
        <taxon>Ostreida</taxon>
        <taxon>Ostreoidea</taxon>
        <taxon>Ostreidae</taxon>
        <taxon>Crassostrea</taxon>
    </lineage>
</organism>
<evidence type="ECO:0000313" key="4">
    <source>
        <dbReference type="Proteomes" id="UP000694844"/>
    </source>
</evidence>
<keyword evidence="4" id="KW-1185">Reference proteome</keyword>
<feature type="region of interest" description="Disordered" evidence="1">
    <location>
        <begin position="69"/>
        <end position="106"/>
    </location>
</feature>
<feature type="compositionally biased region" description="Polar residues" evidence="1">
    <location>
        <begin position="83"/>
        <end position="94"/>
    </location>
</feature>
<keyword evidence="2" id="KW-0472">Membrane</keyword>
<keyword evidence="2" id="KW-0812">Transmembrane</keyword>
<evidence type="ECO:0000256" key="1">
    <source>
        <dbReference type="SAM" id="MobiDB-lite"/>
    </source>
</evidence>
<feature type="chain" id="PRO_5034418866" evidence="3">
    <location>
        <begin position="25"/>
        <end position="391"/>
    </location>
</feature>
<dbReference type="RefSeq" id="XP_022294301.1">
    <property type="nucleotide sequence ID" value="XM_022438593.1"/>
</dbReference>
<gene>
    <name evidence="5" type="primary">LOC111104572</name>
</gene>
<dbReference type="GeneID" id="111104572"/>
<keyword evidence="2" id="KW-1133">Transmembrane helix</keyword>
<feature type="signal peptide" evidence="3">
    <location>
        <begin position="1"/>
        <end position="24"/>
    </location>
</feature>
<dbReference type="Proteomes" id="UP000694844">
    <property type="component" value="Chromosome 7"/>
</dbReference>
<protein>
    <submittedName>
        <fullName evidence="5">Mucin-17-like isoform X1</fullName>
    </submittedName>
</protein>
<keyword evidence="3" id="KW-0732">Signal</keyword>
<feature type="compositionally biased region" description="Low complexity" evidence="1">
    <location>
        <begin position="249"/>
        <end position="264"/>
    </location>
</feature>
<name>A0A8B8AT92_CRAVI</name>
<dbReference type="OrthoDB" id="6217967at2759"/>
<reference evidence="5" key="1">
    <citation type="submission" date="2025-08" db="UniProtKB">
        <authorList>
            <consortium name="RefSeq"/>
        </authorList>
    </citation>
    <scope>IDENTIFICATION</scope>
    <source>
        <tissue evidence="5">Whole sample</tissue>
    </source>
</reference>
<accession>A0A8B8AT92</accession>
<feature type="region of interest" description="Disordered" evidence="1">
    <location>
        <begin position="240"/>
        <end position="264"/>
    </location>
</feature>
<feature type="transmembrane region" description="Helical" evidence="2">
    <location>
        <begin position="308"/>
        <end position="329"/>
    </location>
</feature>
<sequence>MLSVATFVLFVLQGLSLRIQEAESTYIEYSSTTDYNTIETSTFTERTTKDEELQSTMTSPPLTKADISRVTDTTEETHEFQAGTASSPQSNVTYETEDSPFNLGISTEGKTAGFEFSSATDYRTTTAYEVIDETTDIEFKTNTILSLLTTVTYKTQDTPLDLGISTEAVSEYSSATEYTTNESSGSDDRTTEIKTLTDATTTKKEFKTQKTSSPLTTTTFKSTEKDAYVTQTIQQKTEATTRTTKKFTEPTTTPTKHSTTLKTLTSASKSTPTFTAATSATTFQSTEETEVIQDIPSRRSENVNVSSVVLGLMLAISLMANMILAFLLYKSCRKQIPVEEDKNKLYTNEISLSKIEHETTYTGIQFTDDNPAYQYESLSRQNEATYSNTIP</sequence>